<accession>A0A9X3WYW5</accession>
<organism evidence="1 2">
    <name type="scientific">Terrihalobacillus insolitus</name>
    <dbReference type="NCBI Taxonomy" id="2950438"/>
    <lineage>
        <taxon>Bacteria</taxon>
        <taxon>Bacillati</taxon>
        <taxon>Bacillota</taxon>
        <taxon>Bacilli</taxon>
        <taxon>Bacillales</taxon>
        <taxon>Bacillaceae</taxon>
        <taxon>Terrihalobacillus</taxon>
    </lineage>
</organism>
<dbReference type="Pfam" id="PF13040">
    <property type="entry name" value="Fur_reg_FbpB"/>
    <property type="match status" value="1"/>
</dbReference>
<protein>
    <submittedName>
        <fullName evidence="1">FbpB family small basic protein</fullName>
    </submittedName>
</protein>
<evidence type="ECO:0000313" key="1">
    <source>
        <dbReference type="EMBL" id="MDC3425924.1"/>
    </source>
</evidence>
<comment type="caution">
    <text evidence="1">The sequence shown here is derived from an EMBL/GenBank/DDBJ whole genome shotgun (WGS) entry which is preliminary data.</text>
</comment>
<evidence type="ECO:0000313" key="2">
    <source>
        <dbReference type="Proteomes" id="UP001145050"/>
    </source>
</evidence>
<name>A0A9X3WYW5_9BACI</name>
<dbReference type="InterPro" id="IPR025004">
    <property type="entry name" value="SenN/SenS"/>
</dbReference>
<sequence>MISLRKKPSFEDLLKENRNQILSDEQLLEKIEERIEARKEITNRKAT</sequence>
<dbReference type="Proteomes" id="UP001145050">
    <property type="component" value="Unassembled WGS sequence"/>
</dbReference>
<reference evidence="1" key="1">
    <citation type="submission" date="2022-06" db="EMBL/GenBank/DDBJ databases">
        <title>Aquibacillus sp. a new bacterium isolated from soil saline samples.</title>
        <authorList>
            <person name="Galisteo C."/>
            <person name="De La Haba R."/>
            <person name="Sanchez-Porro C."/>
            <person name="Ventosa A."/>
        </authorList>
    </citation>
    <scope>NUCLEOTIDE SEQUENCE</scope>
    <source>
        <strain evidence="1">3ASR75-11</strain>
    </source>
</reference>
<dbReference type="EMBL" id="JAMQKB010000024">
    <property type="protein sequence ID" value="MDC3425924.1"/>
    <property type="molecule type" value="Genomic_DNA"/>
</dbReference>
<proteinExistence type="predicted"/>
<keyword evidence="2" id="KW-1185">Reference proteome</keyword>
<gene>
    <name evidence="1" type="ORF">NC797_15570</name>
</gene>
<dbReference type="AlphaFoldDB" id="A0A9X3WYW5"/>